<comment type="caution">
    <text evidence="2">The sequence shown here is derived from an EMBL/GenBank/DDBJ whole genome shotgun (WGS) entry which is preliminary data.</text>
</comment>
<evidence type="ECO:0000313" key="3">
    <source>
        <dbReference type="Proteomes" id="UP000652761"/>
    </source>
</evidence>
<feature type="compositionally biased region" description="Low complexity" evidence="1">
    <location>
        <begin position="26"/>
        <end position="38"/>
    </location>
</feature>
<gene>
    <name evidence="2" type="ORF">Taro_006220</name>
</gene>
<keyword evidence="3" id="KW-1185">Reference proteome</keyword>
<dbReference type="AlphaFoldDB" id="A0A843U018"/>
<reference evidence="2" key="1">
    <citation type="submission" date="2017-07" db="EMBL/GenBank/DDBJ databases">
        <title>Taro Niue Genome Assembly and Annotation.</title>
        <authorList>
            <person name="Atibalentja N."/>
            <person name="Keating K."/>
            <person name="Fields C.J."/>
        </authorList>
    </citation>
    <scope>NUCLEOTIDE SEQUENCE</scope>
    <source>
        <strain evidence="2">Niue_2</strain>
        <tissue evidence="2">Leaf</tissue>
    </source>
</reference>
<sequence>MAVAFTRASWWLIGRGGKDARREPNSSPGPSAASSQDADSVRFPQGQAARVRSARPRPRWQSREERRRRAVDREFDLVLVPSDGGLCWSGSDSDDSDWSIGWLEPHAPGFLPDSGDGDSETGSFAVLVPCYGRGRCDRGAAAAGSSPNRDRSIGAMDLVDGYSSDRFGSLED</sequence>
<evidence type="ECO:0000313" key="2">
    <source>
        <dbReference type="EMBL" id="MQL73839.1"/>
    </source>
</evidence>
<feature type="region of interest" description="Disordered" evidence="1">
    <location>
        <begin position="16"/>
        <end position="68"/>
    </location>
</feature>
<protein>
    <submittedName>
        <fullName evidence="2">Uncharacterized protein</fullName>
    </submittedName>
</protein>
<name>A0A843U018_COLES</name>
<accession>A0A843U018</accession>
<dbReference type="PANTHER" id="PTHR34464:SF3">
    <property type="entry name" value="OS09G0376300 PROTEIN"/>
    <property type="match status" value="1"/>
</dbReference>
<dbReference type="Proteomes" id="UP000652761">
    <property type="component" value="Unassembled WGS sequence"/>
</dbReference>
<dbReference type="PANTHER" id="PTHR34464">
    <property type="entry name" value="OS09G0376300 PROTEIN"/>
    <property type="match status" value="1"/>
</dbReference>
<dbReference type="EMBL" id="NMUH01000181">
    <property type="protein sequence ID" value="MQL73839.1"/>
    <property type="molecule type" value="Genomic_DNA"/>
</dbReference>
<evidence type="ECO:0000256" key="1">
    <source>
        <dbReference type="SAM" id="MobiDB-lite"/>
    </source>
</evidence>
<proteinExistence type="predicted"/>
<organism evidence="2 3">
    <name type="scientific">Colocasia esculenta</name>
    <name type="common">Wild taro</name>
    <name type="synonym">Arum esculentum</name>
    <dbReference type="NCBI Taxonomy" id="4460"/>
    <lineage>
        <taxon>Eukaryota</taxon>
        <taxon>Viridiplantae</taxon>
        <taxon>Streptophyta</taxon>
        <taxon>Embryophyta</taxon>
        <taxon>Tracheophyta</taxon>
        <taxon>Spermatophyta</taxon>
        <taxon>Magnoliopsida</taxon>
        <taxon>Liliopsida</taxon>
        <taxon>Araceae</taxon>
        <taxon>Aroideae</taxon>
        <taxon>Colocasieae</taxon>
        <taxon>Colocasia</taxon>
    </lineage>
</organism>